<keyword evidence="8" id="KW-0010">Activator</keyword>
<reference evidence="17 18" key="1">
    <citation type="submission" date="2018-11" db="EMBL/GenBank/DDBJ databases">
        <title>Genome sequence of Saitozyma podzolica DSM 27192.</title>
        <authorList>
            <person name="Aliyu H."/>
            <person name="Gorte O."/>
            <person name="Ochsenreither K."/>
        </authorList>
    </citation>
    <scope>NUCLEOTIDE SEQUENCE [LARGE SCALE GENOMIC DNA]</scope>
    <source>
        <strain evidence="17 18">DSM 27192</strain>
    </source>
</reference>
<evidence type="ECO:0000256" key="4">
    <source>
        <dbReference type="ARBA" id="ARBA00022679"/>
    </source>
</evidence>
<dbReference type="SUPFAM" id="SSF47370">
    <property type="entry name" value="Bromodomain"/>
    <property type="match status" value="1"/>
</dbReference>
<feature type="compositionally biased region" description="Acidic residues" evidence="14">
    <location>
        <begin position="385"/>
        <end position="396"/>
    </location>
</feature>
<dbReference type="Gene3D" id="3.40.630.30">
    <property type="match status" value="1"/>
</dbReference>
<evidence type="ECO:0000256" key="3">
    <source>
        <dbReference type="ARBA" id="ARBA00013184"/>
    </source>
</evidence>
<feature type="compositionally biased region" description="Low complexity" evidence="14">
    <location>
        <begin position="27"/>
        <end position="39"/>
    </location>
</feature>
<protein>
    <recommendedName>
        <fullName evidence="3">histone acetyltransferase</fullName>
        <ecNumber evidence="3">2.3.1.48</ecNumber>
    </recommendedName>
</protein>
<organism evidence="17 18">
    <name type="scientific">Saitozyma podzolica</name>
    <dbReference type="NCBI Taxonomy" id="1890683"/>
    <lineage>
        <taxon>Eukaryota</taxon>
        <taxon>Fungi</taxon>
        <taxon>Dikarya</taxon>
        <taxon>Basidiomycota</taxon>
        <taxon>Agaricomycotina</taxon>
        <taxon>Tremellomycetes</taxon>
        <taxon>Tremellales</taxon>
        <taxon>Trimorphomycetaceae</taxon>
        <taxon>Saitozyma</taxon>
    </lineage>
</organism>
<dbReference type="SMART" id="SM00297">
    <property type="entry name" value="BROMO"/>
    <property type="match status" value="1"/>
</dbReference>
<feature type="compositionally biased region" description="Polar residues" evidence="14">
    <location>
        <begin position="8"/>
        <end position="18"/>
    </location>
</feature>
<dbReference type="InterPro" id="IPR018359">
    <property type="entry name" value="Bromodomain_CS"/>
</dbReference>
<dbReference type="EMBL" id="RSCD01000017">
    <property type="protein sequence ID" value="RSH87294.1"/>
    <property type="molecule type" value="Genomic_DNA"/>
</dbReference>
<keyword evidence="10" id="KW-0539">Nucleus</keyword>
<feature type="compositionally biased region" description="Polar residues" evidence="14">
    <location>
        <begin position="94"/>
        <end position="106"/>
    </location>
</feature>
<dbReference type="Gene3D" id="1.20.920.10">
    <property type="entry name" value="Bromodomain-like"/>
    <property type="match status" value="1"/>
</dbReference>
<evidence type="ECO:0000313" key="17">
    <source>
        <dbReference type="EMBL" id="RSH87294.1"/>
    </source>
</evidence>
<keyword evidence="13" id="KW-0175">Coiled coil</keyword>
<evidence type="ECO:0000256" key="5">
    <source>
        <dbReference type="ARBA" id="ARBA00022853"/>
    </source>
</evidence>
<evidence type="ECO:0000256" key="2">
    <source>
        <dbReference type="ARBA" id="ARBA00008607"/>
    </source>
</evidence>
<dbReference type="InterPro" id="IPR036427">
    <property type="entry name" value="Bromodomain-like_sf"/>
</dbReference>
<gene>
    <name evidence="17" type="primary">GCN5</name>
    <name evidence="17" type="ORF">EHS25_003203</name>
</gene>
<feature type="coiled-coil region" evidence="13">
    <location>
        <begin position="775"/>
        <end position="802"/>
    </location>
</feature>
<feature type="domain" description="N-acetyltransferase" evidence="16">
    <location>
        <begin position="474"/>
        <end position="626"/>
    </location>
</feature>
<dbReference type="SUPFAM" id="SSF55729">
    <property type="entry name" value="Acyl-CoA N-acyltransferases (Nat)"/>
    <property type="match status" value="1"/>
</dbReference>
<dbReference type="PROSITE" id="PS51186">
    <property type="entry name" value="GNAT"/>
    <property type="match status" value="1"/>
</dbReference>
<evidence type="ECO:0000259" key="16">
    <source>
        <dbReference type="PROSITE" id="PS51186"/>
    </source>
</evidence>
<keyword evidence="6" id="KW-0805">Transcription regulation</keyword>
<feature type="compositionally biased region" description="Acidic residues" evidence="14">
    <location>
        <begin position="49"/>
        <end position="79"/>
    </location>
</feature>
<evidence type="ECO:0000256" key="7">
    <source>
        <dbReference type="ARBA" id="ARBA00023117"/>
    </source>
</evidence>
<dbReference type="PRINTS" id="PR00503">
    <property type="entry name" value="BROMODOMAIN"/>
</dbReference>
<keyword evidence="9" id="KW-0804">Transcription</keyword>
<evidence type="ECO:0000256" key="14">
    <source>
        <dbReference type="SAM" id="MobiDB-lite"/>
    </source>
</evidence>
<dbReference type="Pfam" id="PF00583">
    <property type="entry name" value="Acetyltransf_1"/>
    <property type="match status" value="1"/>
</dbReference>
<dbReference type="InterPro" id="IPR016181">
    <property type="entry name" value="Acyl_CoA_acyltransferase"/>
</dbReference>
<dbReference type="GO" id="GO:0000123">
    <property type="term" value="C:histone acetyltransferase complex"/>
    <property type="evidence" value="ECO:0007669"/>
    <property type="project" value="TreeGrafter"/>
</dbReference>
<evidence type="ECO:0000259" key="15">
    <source>
        <dbReference type="PROSITE" id="PS50014"/>
    </source>
</evidence>
<dbReference type="CDD" id="cd05509">
    <property type="entry name" value="Bromo_gcn5_like"/>
    <property type="match status" value="1"/>
</dbReference>
<dbReference type="PROSITE" id="PS50014">
    <property type="entry name" value="BROMODOMAIN_2"/>
    <property type="match status" value="1"/>
</dbReference>
<proteinExistence type="inferred from homology"/>
<evidence type="ECO:0000256" key="11">
    <source>
        <dbReference type="ARBA" id="ARBA00023315"/>
    </source>
</evidence>
<keyword evidence="5" id="KW-0156">Chromatin regulator</keyword>
<keyword evidence="4 17" id="KW-0808">Transferase</keyword>
<dbReference type="CDD" id="cd04301">
    <property type="entry name" value="NAT_SF"/>
    <property type="match status" value="1"/>
</dbReference>
<dbReference type="InterPro" id="IPR000182">
    <property type="entry name" value="GNAT_dom"/>
</dbReference>
<keyword evidence="7 12" id="KW-0103">Bromodomain</keyword>
<evidence type="ECO:0000256" key="6">
    <source>
        <dbReference type="ARBA" id="ARBA00023015"/>
    </source>
</evidence>
<evidence type="ECO:0000256" key="1">
    <source>
        <dbReference type="ARBA" id="ARBA00004123"/>
    </source>
</evidence>
<sequence>MPSRRAKASTSRAKSNQAARAAHRATSSPGSSSLSPVKSARSPSTLAEPEPEPEPEAEPELELELEPEPEPEVEPEAVIEEVAPTEADDADVEANQSSPSGVSGSFNYPAAVTDFTKLSSREQAFKVARYIPCTDEGCDCQGLEPPEDAEVKVVSREEAEEVDMDSEDSEEKTREGWWRVCGKCGHGWEGEGHVWAEDVDTGERLRRSRVVGRIEELLQDEKLLTTFPTPRPESTESLFKQLHHFHRPSGGKRTGPLPAPVDLTSPGTDTPDTSVLDTPVADDEDEEMGEEPPRKRSRRNGTADEDGHGHGNEHDKEEHSGTRTSPRHGHGHGKKPGKGAPGKKGTKPRTVVRGARGLVPMETDPDGSQHVGGHLPDSAVQGENGAEEDEDEDEDVPLAQQRPQLEEGERLRREMIKEKEREREEEVMRRVAEEDGEGLSKEDAEIWEGVELPKLPPRPAAVEQTNNEIMLPVVSSRNPTPVATLLLIGLKNLFQKQLPKMPREYITRLVLDKNHISMAIVKRGWKVVGGICYRPFESRGFAEIVFCAVDSSEQIKGYGSHLMNSLKDHVRKAHPTINHFLTYADNYAVGYFKKQGFTKEITLEREKWVGYIKDYEGGTIMQCTMLPKVRYLDVHQMLADQKAAILAKIKSLTRSHIVHPGLQVFKDKKPGEIKLSKDEVPGLAETGWNPDLDAILRQPKRNPHHGLLQLVLSDLQNEPSAWPFLRPVDGAVVHDYYDVITNPMDLSTMESKLENNHYNSIDDFISDAQLIFENCRQYNGEKSTYTNQANKLEKALDRILKKRQTAL</sequence>
<dbReference type="STRING" id="1890683.A0A427Y8E1"/>
<evidence type="ECO:0000256" key="12">
    <source>
        <dbReference type="PROSITE-ProRule" id="PRU00035"/>
    </source>
</evidence>
<dbReference type="PANTHER" id="PTHR45750">
    <property type="entry name" value="GH11602P"/>
    <property type="match status" value="1"/>
</dbReference>
<feature type="compositionally biased region" description="Polar residues" evidence="14">
    <location>
        <begin position="265"/>
        <end position="276"/>
    </location>
</feature>
<dbReference type="PANTHER" id="PTHR45750:SF3">
    <property type="entry name" value="HISTONE ACETYLTRANSFERASE"/>
    <property type="match status" value="1"/>
</dbReference>
<feature type="region of interest" description="Disordered" evidence="14">
    <location>
        <begin position="1"/>
        <end position="108"/>
    </location>
</feature>
<keyword evidence="18" id="KW-1185">Reference proteome</keyword>
<dbReference type="GO" id="GO:0005634">
    <property type="term" value="C:nucleus"/>
    <property type="evidence" value="ECO:0007669"/>
    <property type="project" value="UniProtKB-SubCell"/>
</dbReference>
<dbReference type="InterPro" id="IPR037800">
    <property type="entry name" value="GCN5"/>
</dbReference>
<comment type="subcellular location">
    <subcellularLocation>
        <location evidence="1">Nucleus</location>
    </subcellularLocation>
</comment>
<evidence type="ECO:0000256" key="9">
    <source>
        <dbReference type="ARBA" id="ARBA00023163"/>
    </source>
</evidence>
<dbReference type="GO" id="GO:0010484">
    <property type="term" value="F:histone H3 acetyltransferase activity"/>
    <property type="evidence" value="ECO:0007669"/>
    <property type="project" value="TreeGrafter"/>
</dbReference>
<accession>A0A427Y8E1</accession>
<dbReference type="PROSITE" id="PS00633">
    <property type="entry name" value="BROMODOMAIN_1"/>
    <property type="match status" value="1"/>
</dbReference>
<evidence type="ECO:0000256" key="13">
    <source>
        <dbReference type="SAM" id="Coils"/>
    </source>
</evidence>
<dbReference type="InterPro" id="IPR001487">
    <property type="entry name" value="Bromodomain"/>
</dbReference>
<dbReference type="Proteomes" id="UP000279259">
    <property type="component" value="Unassembled WGS sequence"/>
</dbReference>
<name>A0A427Y8E1_9TREE</name>
<feature type="region of interest" description="Disordered" evidence="14">
    <location>
        <begin position="150"/>
        <end position="173"/>
    </location>
</feature>
<feature type="compositionally biased region" description="Acidic residues" evidence="14">
    <location>
        <begin position="280"/>
        <end position="290"/>
    </location>
</feature>
<keyword evidence="11" id="KW-0012">Acyltransferase</keyword>
<dbReference type="AlphaFoldDB" id="A0A427Y8E1"/>
<dbReference type="EC" id="2.3.1.48" evidence="3"/>
<feature type="compositionally biased region" description="Basic and acidic residues" evidence="14">
    <location>
        <begin position="301"/>
        <end position="321"/>
    </location>
</feature>
<feature type="compositionally biased region" description="Acidic residues" evidence="14">
    <location>
        <begin position="158"/>
        <end position="170"/>
    </location>
</feature>
<dbReference type="Pfam" id="PF00439">
    <property type="entry name" value="Bromodomain"/>
    <property type="match status" value="1"/>
</dbReference>
<comment type="caution">
    <text evidence="17">The sequence shown here is derived from an EMBL/GenBank/DDBJ whole genome shotgun (WGS) entry which is preliminary data.</text>
</comment>
<dbReference type="OrthoDB" id="1937912at2759"/>
<feature type="compositionally biased region" description="Basic residues" evidence="14">
    <location>
        <begin position="325"/>
        <end position="337"/>
    </location>
</feature>
<feature type="domain" description="Bromo" evidence="15">
    <location>
        <begin position="716"/>
        <end position="786"/>
    </location>
</feature>
<comment type="similarity">
    <text evidence="2">Belongs to the acetyltransferase family. GCN5 subfamily.</text>
</comment>
<feature type="region of interest" description="Disordered" evidence="14">
    <location>
        <begin position="245"/>
        <end position="411"/>
    </location>
</feature>
<dbReference type="GO" id="GO:0045944">
    <property type="term" value="P:positive regulation of transcription by RNA polymerase II"/>
    <property type="evidence" value="ECO:0007669"/>
    <property type="project" value="TreeGrafter"/>
</dbReference>
<evidence type="ECO:0000256" key="10">
    <source>
        <dbReference type="ARBA" id="ARBA00023242"/>
    </source>
</evidence>
<evidence type="ECO:0000313" key="18">
    <source>
        <dbReference type="Proteomes" id="UP000279259"/>
    </source>
</evidence>
<evidence type="ECO:0000256" key="8">
    <source>
        <dbReference type="ARBA" id="ARBA00023159"/>
    </source>
</evidence>